<dbReference type="AlphaFoldDB" id="A0A1M7LQI2"/>
<name>A0A1M7LQI2_9FLAO</name>
<dbReference type="RefSeq" id="WP_146128732.1">
    <property type="nucleotide sequence ID" value="NZ_LT670848.1"/>
</dbReference>
<dbReference type="Proteomes" id="UP000190235">
    <property type="component" value="Chromosome I"/>
</dbReference>
<keyword evidence="2" id="KW-1185">Reference proteome</keyword>
<dbReference type="EMBL" id="LT670848">
    <property type="protein sequence ID" value="SHM80444.1"/>
    <property type="molecule type" value="Genomic_DNA"/>
</dbReference>
<proteinExistence type="predicted"/>
<gene>
    <name evidence="1" type="ORF">SAMN05878281_2029</name>
</gene>
<sequence>MRSLLTMILLTLFWNCLGQNQSQQLIEQTAQKVGIQNSDIFSRLATSQKFDNGILIVIPEITEEGEGYIILNSNIIFTDNKTGAVKAKYSGQKDWSIDAVSIDKIEIEPKLYQLNELTTAFALKIFYSNQSRPNPYSSTQLSLYALEGNELNRVLKDFPMKSFNGETDTTCKGEFEEHSKNMQVLNTFSNNYADLKFIDKIELSERNEDCEKVKADTRKEFEILKYENGEYKNKA</sequence>
<reference evidence="2" key="1">
    <citation type="submission" date="2016-11" db="EMBL/GenBank/DDBJ databases">
        <authorList>
            <person name="Varghese N."/>
            <person name="Submissions S."/>
        </authorList>
    </citation>
    <scope>NUCLEOTIDE SEQUENCE [LARGE SCALE GENOMIC DNA]</scope>
    <source>
        <strain evidence="2">ACAM 48</strain>
    </source>
</reference>
<dbReference type="OrthoDB" id="1187902at2"/>
<dbReference type="STRING" id="143223.SAMN05878281_2029"/>
<accession>A0A1M7LQI2</accession>
<evidence type="ECO:0000313" key="2">
    <source>
        <dbReference type="Proteomes" id="UP000190235"/>
    </source>
</evidence>
<protein>
    <submittedName>
        <fullName evidence="1">Uncharacterized protein</fullName>
    </submittedName>
</protein>
<evidence type="ECO:0000313" key="1">
    <source>
        <dbReference type="EMBL" id="SHM80444.1"/>
    </source>
</evidence>
<organism evidence="1 2">
    <name type="scientific">Salegentibacter salegens</name>
    <dbReference type="NCBI Taxonomy" id="143223"/>
    <lineage>
        <taxon>Bacteria</taxon>
        <taxon>Pseudomonadati</taxon>
        <taxon>Bacteroidota</taxon>
        <taxon>Flavobacteriia</taxon>
        <taxon>Flavobacteriales</taxon>
        <taxon>Flavobacteriaceae</taxon>
        <taxon>Salegentibacter</taxon>
    </lineage>
</organism>